<evidence type="ECO:0000256" key="1">
    <source>
        <dbReference type="SAM" id="MobiDB-lite"/>
    </source>
</evidence>
<dbReference type="Proteomes" id="UP000291116">
    <property type="component" value="Unassembled WGS sequence"/>
</dbReference>
<protein>
    <recommendedName>
        <fullName evidence="5">Transmembrane protein</fullName>
    </recommendedName>
</protein>
<keyword evidence="2" id="KW-0472">Membrane</keyword>
<feature type="transmembrane region" description="Helical" evidence="2">
    <location>
        <begin position="176"/>
        <end position="199"/>
    </location>
</feature>
<name>A0A448ZQZ1_9STRA</name>
<proteinExistence type="predicted"/>
<feature type="transmembrane region" description="Helical" evidence="2">
    <location>
        <begin position="326"/>
        <end position="346"/>
    </location>
</feature>
<reference evidence="3 4" key="1">
    <citation type="submission" date="2019-01" db="EMBL/GenBank/DDBJ databases">
        <authorList>
            <person name="Ferrante I. M."/>
        </authorList>
    </citation>
    <scope>NUCLEOTIDE SEQUENCE [LARGE SCALE GENOMIC DNA]</scope>
    <source>
        <strain evidence="3 4">B856</strain>
    </source>
</reference>
<evidence type="ECO:0000256" key="2">
    <source>
        <dbReference type="SAM" id="Phobius"/>
    </source>
</evidence>
<sequence>MSETEHTDLVWFGCFCRRAAGSSPQSPFPSRAYQSTRFRFCLVSLRLFLNSLLRALAALEIPVRCFRTFGLGQACRTRARSLFSTSVLFRPWVRCSWLVSVRIPSREIRLDCWSFRRVWTSAGIQACRSRTRSMRSSALVLSLLTFCPPEPEDRTKENSILASSGIRTCFGTVHGFWFLPVAFLLLVFAPLLLILLFLLGSYGTYSHVGTISSPESFAEASSGVMQLDQKGPFPSVLCCRRSLWCRFHGSALARPECRWGWCVLAKKAAGKAEDTDRVARESSRTTDDRAPRPVATGSIAATGLPPKSSSEDPASRKGRSFVRLPLLPIMCVCARVVDSIAAVWLFESMLLVWLFGSMERRCTPPTKATAGSIAFRRVAA</sequence>
<feature type="compositionally biased region" description="Basic and acidic residues" evidence="1">
    <location>
        <begin position="274"/>
        <end position="291"/>
    </location>
</feature>
<feature type="region of interest" description="Disordered" evidence="1">
    <location>
        <begin position="274"/>
        <end position="316"/>
    </location>
</feature>
<organism evidence="3 4">
    <name type="scientific">Pseudo-nitzschia multistriata</name>
    <dbReference type="NCBI Taxonomy" id="183589"/>
    <lineage>
        <taxon>Eukaryota</taxon>
        <taxon>Sar</taxon>
        <taxon>Stramenopiles</taxon>
        <taxon>Ochrophyta</taxon>
        <taxon>Bacillariophyta</taxon>
        <taxon>Bacillariophyceae</taxon>
        <taxon>Bacillariophycidae</taxon>
        <taxon>Bacillariales</taxon>
        <taxon>Bacillariaceae</taxon>
        <taxon>Pseudo-nitzschia</taxon>
    </lineage>
</organism>
<evidence type="ECO:0000313" key="3">
    <source>
        <dbReference type="EMBL" id="VEU44459.1"/>
    </source>
</evidence>
<keyword evidence="2" id="KW-0812">Transmembrane</keyword>
<evidence type="ECO:0000313" key="4">
    <source>
        <dbReference type="Proteomes" id="UP000291116"/>
    </source>
</evidence>
<dbReference type="EMBL" id="CAACVS010000647">
    <property type="protein sequence ID" value="VEU44459.1"/>
    <property type="molecule type" value="Genomic_DNA"/>
</dbReference>
<keyword evidence="4" id="KW-1185">Reference proteome</keyword>
<dbReference type="AlphaFoldDB" id="A0A448ZQZ1"/>
<gene>
    <name evidence="3" type="ORF">PSNMU_V1.4_AUG-EV-PASAV3_0116150</name>
</gene>
<keyword evidence="2" id="KW-1133">Transmembrane helix</keyword>
<evidence type="ECO:0008006" key="5">
    <source>
        <dbReference type="Google" id="ProtNLM"/>
    </source>
</evidence>
<accession>A0A448ZQZ1</accession>